<dbReference type="Pfam" id="PF00160">
    <property type="entry name" value="Pro_isomerase"/>
    <property type="match status" value="1"/>
</dbReference>
<evidence type="ECO:0000256" key="2">
    <source>
        <dbReference type="SAM" id="MobiDB-lite"/>
    </source>
</evidence>
<dbReference type="PANTHER" id="PTHR45625">
    <property type="entry name" value="PEPTIDYL-PROLYL CIS-TRANS ISOMERASE-RELATED"/>
    <property type="match status" value="1"/>
</dbReference>
<dbReference type="InterPro" id="IPR044666">
    <property type="entry name" value="Cyclophilin_A-like"/>
</dbReference>
<protein>
    <submittedName>
        <fullName evidence="5">Peptidylprolyl isomerase</fullName>
        <ecNumber evidence="5">5.2.1.8</ecNumber>
    </submittedName>
</protein>
<accession>A0ABW2HCJ5</accession>
<dbReference type="EC" id="5.2.1.8" evidence="5"/>
<feature type="region of interest" description="Disordered" evidence="2">
    <location>
        <begin position="244"/>
        <end position="272"/>
    </location>
</feature>
<comment type="function">
    <text evidence="1">PPIases accelerate the folding of proteins. It catalyzes the cis-trans isomerization of proline imidic peptide bonds in oligopeptides.</text>
</comment>
<evidence type="ECO:0000256" key="1">
    <source>
        <dbReference type="ARBA" id="ARBA00002388"/>
    </source>
</evidence>
<feature type="compositionally biased region" description="Polar residues" evidence="2">
    <location>
        <begin position="261"/>
        <end position="272"/>
    </location>
</feature>
<name>A0ABW2HCJ5_9ACTN</name>
<organism evidence="5 6">
    <name type="scientific">Catellatospora aurea</name>
    <dbReference type="NCBI Taxonomy" id="1337874"/>
    <lineage>
        <taxon>Bacteria</taxon>
        <taxon>Bacillati</taxon>
        <taxon>Actinomycetota</taxon>
        <taxon>Actinomycetes</taxon>
        <taxon>Micromonosporales</taxon>
        <taxon>Micromonosporaceae</taxon>
        <taxon>Catellatospora</taxon>
    </lineage>
</organism>
<dbReference type="PROSITE" id="PS50072">
    <property type="entry name" value="CSA_PPIASE_2"/>
    <property type="match status" value="1"/>
</dbReference>
<dbReference type="Proteomes" id="UP001596392">
    <property type="component" value="Unassembled WGS sequence"/>
</dbReference>
<keyword evidence="5" id="KW-0413">Isomerase</keyword>
<comment type="caution">
    <text evidence="5">The sequence shown here is derived from an EMBL/GenBank/DDBJ whole genome shotgun (WGS) entry which is preliminary data.</text>
</comment>
<evidence type="ECO:0000313" key="6">
    <source>
        <dbReference type="Proteomes" id="UP001596392"/>
    </source>
</evidence>
<reference evidence="6" key="1">
    <citation type="journal article" date="2019" name="Int. J. Syst. Evol. Microbiol.">
        <title>The Global Catalogue of Microorganisms (GCM) 10K type strain sequencing project: providing services to taxonomists for standard genome sequencing and annotation.</title>
        <authorList>
            <consortium name="The Broad Institute Genomics Platform"/>
            <consortium name="The Broad Institute Genome Sequencing Center for Infectious Disease"/>
            <person name="Wu L."/>
            <person name="Ma J."/>
        </authorList>
    </citation>
    <scope>NUCLEOTIDE SEQUENCE [LARGE SCALE GENOMIC DNA]</scope>
    <source>
        <strain evidence="6">CGMCC 1.9106</strain>
    </source>
</reference>
<dbReference type="Gene3D" id="2.40.100.10">
    <property type="entry name" value="Cyclophilin-like"/>
    <property type="match status" value="1"/>
</dbReference>
<dbReference type="InterPro" id="IPR029000">
    <property type="entry name" value="Cyclophilin-like_dom_sf"/>
</dbReference>
<sequence length="272" mass="28380">MSSTIQRQRAAARARLERQMGERLEEARKRKQRNAVLGAAVALLLVIGGTIWLMRTVGGDDPQTPAAAPLPEGQVCTWTPEDAKANKNLKDVGTPPTEASSKGTQTMTITTNSGVIEVAVNTAKAPCTAAAFTYLASKNFFDNTKCHRLTTEGIKVLQCGDPSATGMGGPSFKMAEENLPNVTDQATAYPAGTVAIANTGQPGSSGSQFFLVYGPTTLDSNYTVLGKITKGLDVVEKIGAAGAVDKDGKATPDGAPKKPVTITSLKITPAES</sequence>
<dbReference type="SUPFAM" id="SSF50891">
    <property type="entry name" value="Cyclophilin-like"/>
    <property type="match status" value="1"/>
</dbReference>
<gene>
    <name evidence="5" type="ORF">ACFQO7_36780</name>
</gene>
<dbReference type="EMBL" id="JBHTAC010000075">
    <property type="protein sequence ID" value="MFC7248053.1"/>
    <property type="molecule type" value="Genomic_DNA"/>
</dbReference>
<keyword evidence="3" id="KW-0812">Transmembrane</keyword>
<dbReference type="InterPro" id="IPR002130">
    <property type="entry name" value="Cyclophilin-type_PPIase_dom"/>
</dbReference>
<dbReference type="GO" id="GO:0003755">
    <property type="term" value="F:peptidyl-prolyl cis-trans isomerase activity"/>
    <property type="evidence" value="ECO:0007669"/>
    <property type="project" value="UniProtKB-EC"/>
</dbReference>
<keyword evidence="3" id="KW-0472">Membrane</keyword>
<evidence type="ECO:0000259" key="4">
    <source>
        <dbReference type="PROSITE" id="PS50072"/>
    </source>
</evidence>
<dbReference type="PANTHER" id="PTHR45625:SF3">
    <property type="entry name" value="PEPTIDYL-PROLYL CIS-TRANS ISOMERASE B-RELATED"/>
    <property type="match status" value="1"/>
</dbReference>
<evidence type="ECO:0000256" key="3">
    <source>
        <dbReference type="SAM" id="Phobius"/>
    </source>
</evidence>
<dbReference type="RefSeq" id="WP_376810734.1">
    <property type="nucleotide sequence ID" value="NZ_JBHTAC010000075.1"/>
</dbReference>
<proteinExistence type="predicted"/>
<keyword evidence="6" id="KW-1185">Reference proteome</keyword>
<keyword evidence="3" id="KW-1133">Transmembrane helix</keyword>
<evidence type="ECO:0000313" key="5">
    <source>
        <dbReference type="EMBL" id="MFC7248053.1"/>
    </source>
</evidence>
<feature type="transmembrane region" description="Helical" evidence="3">
    <location>
        <begin position="35"/>
        <end position="54"/>
    </location>
</feature>
<feature type="domain" description="PPIase cyclophilin-type" evidence="4">
    <location>
        <begin position="111"/>
        <end position="267"/>
    </location>
</feature>